<evidence type="ECO:0000313" key="2">
    <source>
        <dbReference type="Proteomes" id="UP001276150"/>
    </source>
</evidence>
<comment type="caution">
    <text evidence="1">The sequence shown here is derived from an EMBL/GenBank/DDBJ whole genome shotgun (WGS) entry which is preliminary data.</text>
</comment>
<organism evidence="1 2">
    <name type="scientific">Deinococcus arenicola</name>
    <dbReference type="NCBI Taxonomy" id="2994950"/>
    <lineage>
        <taxon>Bacteria</taxon>
        <taxon>Thermotogati</taxon>
        <taxon>Deinococcota</taxon>
        <taxon>Deinococci</taxon>
        <taxon>Deinococcales</taxon>
        <taxon>Deinococcaceae</taxon>
        <taxon>Deinococcus</taxon>
    </lineage>
</organism>
<keyword evidence="2" id="KW-1185">Reference proteome</keyword>
<dbReference type="RefSeq" id="WP_317641819.1">
    <property type="nucleotide sequence ID" value="NZ_JAPMIV010000063.1"/>
</dbReference>
<proteinExistence type="predicted"/>
<reference evidence="1 2" key="1">
    <citation type="submission" date="2022-11" db="EMBL/GenBank/DDBJ databases">
        <title>Deinococcus ZS9-10, Low Temperature and Draught-tolerating, UV-resistant Bacteria from Continental Antarctica.</title>
        <authorList>
            <person name="Cheng L."/>
        </authorList>
    </citation>
    <scope>NUCLEOTIDE SEQUENCE [LARGE SCALE GENOMIC DNA]</scope>
    <source>
        <strain evidence="1 2">ZS9-10</strain>
    </source>
</reference>
<dbReference type="Proteomes" id="UP001276150">
    <property type="component" value="Unassembled WGS sequence"/>
</dbReference>
<protein>
    <submittedName>
        <fullName evidence="1">Uncharacterized protein</fullName>
    </submittedName>
</protein>
<name>A0ABU4DWX9_9DEIO</name>
<sequence>MSGMASMSDLAWAEFTATAQESLARWGFRPRPARYELYERLASFRKTRAISGQPTPQDRLFTALEADQYEGVRRRLNFCPPSFCGCEDQA</sequence>
<accession>A0ABU4DWX9</accession>
<gene>
    <name evidence="1" type="ORF">ORD21_17865</name>
</gene>
<dbReference type="EMBL" id="JAPMIV010000063">
    <property type="protein sequence ID" value="MDV6376462.1"/>
    <property type="molecule type" value="Genomic_DNA"/>
</dbReference>
<evidence type="ECO:0000313" key="1">
    <source>
        <dbReference type="EMBL" id="MDV6376462.1"/>
    </source>
</evidence>